<evidence type="ECO:0000259" key="2">
    <source>
        <dbReference type="Pfam" id="PF13635"/>
    </source>
</evidence>
<dbReference type="EMBL" id="JAPDVK010000003">
    <property type="protein sequence ID" value="MCW4128633.1"/>
    <property type="molecule type" value="Genomic_DNA"/>
</dbReference>
<feature type="domain" description="AAA" evidence="1">
    <location>
        <begin position="18"/>
        <end position="151"/>
    </location>
</feature>
<evidence type="ECO:0000313" key="4">
    <source>
        <dbReference type="Proteomes" id="UP001209344"/>
    </source>
</evidence>
<dbReference type="InterPro" id="IPR041682">
    <property type="entry name" value="AAA_14"/>
</dbReference>
<gene>
    <name evidence="3" type="ORF">ONT16_10290</name>
</gene>
<dbReference type="PANTHER" id="PTHR33295:SF7">
    <property type="entry name" value="ATPASE"/>
    <property type="match status" value="1"/>
</dbReference>
<dbReference type="RefSeq" id="WP_264966342.1">
    <property type="nucleotide sequence ID" value="NZ_JAPDVK010000003.1"/>
</dbReference>
<dbReference type="InterPro" id="IPR025420">
    <property type="entry name" value="DUF4143"/>
</dbReference>
<evidence type="ECO:0000259" key="1">
    <source>
        <dbReference type="Pfam" id="PF13173"/>
    </source>
</evidence>
<dbReference type="SUPFAM" id="SSF52540">
    <property type="entry name" value="P-loop containing nucleoside triphosphate hydrolases"/>
    <property type="match status" value="1"/>
</dbReference>
<dbReference type="Gene3D" id="3.40.50.300">
    <property type="entry name" value="P-loop containing nucleotide triphosphate hydrolases"/>
    <property type="match status" value="1"/>
</dbReference>
<comment type="caution">
    <text evidence="3">The sequence shown here is derived from an EMBL/GenBank/DDBJ whole genome shotgun (WGS) entry which is preliminary data.</text>
</comment>
<dbReference type="GO" id="GO:0005524">
    <property type="term" value="F:ATP binding"/>
    <property type="evidence" value="ECO:0007669"/>
    <property type="project" value="UniProtKB-KW"/>
</dbReference>
<evidence type="ECO:0000313" key="3">
    <source>
        <dbReference type="EMBL" id="MCW4128633.1"/>
    </source>
</evidence>
<sequence>MKRNAIKQLFQWKESSDRKPLIMLGARQVGKTWLMQEFAKEAYKQAAYVNFEDDEKFRELFEHDFDIGRIINAIQWSTGVTIDEDTLIIFDEIQEAPRGITSLKYFAEKAPQYHVIAAGSLLGISMHQNDSFPVGKVDFIHLYPLSFFEFLDAIGEAKMVELLKSKDWSLITMFRNKFEERLRQYYFVGGMPTAILAFIESGNPEKVRARQNAILESYERDFSKHAPAIEVPRIRMVWHSIPSQLSKENKKFIYGVIKEGARAKDFELAIEWLKDAGLIYKVNRCKKAQLPLAAYEDFSAFKMFLSDIGLMGAMSKVSANSLLNGNALFSDFKGALTEQYVLQELKNNQALSVYYWSAENSRGEIDFLLQDEDKIVPIEVKAEENLQAKSLKAFVERNPSLKGVRLSMSPYREQDWLTNYPLYSIEAIINSQEGM</sequence>
<protein>
    <submittedName>
        <fullName evidence="3">ATP-binding protein</fullName>
    </submittedName>
</protein>
<dbReference type="AlphaFoldDB" id="A0AAP3F874"/>
<keyword evidence="3" id="KW-0067">ATP-binding</keyword>
<dbReference type="Proteomes" id="UP001209344">
    <property type="component" value="Unassembled WGS sequence"/>
</dbReference>
<feature type="domain" description="DUF4143" evidence="2">
    <location>
        <begin position="219"/>
        <end position="382"/>
    </location>
</feature>
<reference evidence="3" key="1">
    <citation type="submission" date="2022-11" db="EMBL/GenBank/DDBJ databases">
        <title>Genomic repertoires linked with pathogenic potency of arthritogenic Prevotella copri isolated from the gut of rheumatoid arthritis patients.</title>
        <authorList>
            <person name="Nii T."/>
            <person name="Maeda Y."/>
            <person name="Motooka D."/>
            <person name="Naito M."/>
            <person name="Matsumoto Y."/>
            <person name="Ogawa T."/>
            <person name="Oguro-Igashira E."/>
            <person name="Kishikawa T."/>
            <person name="Yamashita M."/>
            <person name="Koizumi S."/>
            <person name="Kurakawa T."/>
            <person name="Okumura R."/>
            <person name="Kayama H."/>
            <person name="Murakami M."/>
            <person name="Sakaguchi T."/>
            <person name="Das B."/>
            <person name="Nakamura S."/>
            <person name="Okada Y."/>
            <person name="Kumanogoh A."/>
            <person name="Takeda K."/>
        </authorList>
    </citation>
    <scope>NUCLEOTIDE SEQUENCE</scope>
    <source>
        <strain evidence="3">F3-75</strain>
    </source>
</reference>
<dbReference type="Pfam" id="PF13635">
    <property type="entry name" value="DUF4143"/>
    <property type="match status" value="1"/>
</dbReference>
<keyword evidence="3" id="KW-0547">Nucleotide-binding</keyword>
<dbReference type="PANTHER" id="PTHR33295">
    <property type="entry name" value="ATPASE"/>
    <property type="match status" value="1"/>
</dbReference>
<name>A0AAP3F874_9BACT</name>
<organism evidence="3 4">
    <name type="scientific">Segatella copri</name>
    <dbReference type="NCBI Taxonomy" id="165179"/>
    <lineage>
        <taxon>Bacteria</taxon>
        <taxon>Pseudomonadati</taxon>
        <taxon>Bacteroidota</taxon>
        <taxon>Bacteroidia</taxon>
        <taxon>Bacteroidales</taxon>
        <taxon>Prevotellaceae</taxon>
        <taxon>Segatella</taxon>
    </lineage>
</organism>
<accession>A0AAP3F874</accession>
<dbReference type="InterPro" id="IPR027417">
    <property type="entry name" value="P-loop_NTPase"/>
</dbReference>
<dbReference type="Pfam" id="PF13173">
    <property type="entry name" value="AAA_14"/>
    <property type="match status" value="1"/>
</dbReference>
<proteinExistence type="predicted"/>